<keyword evidence="2 5" id="KW-0813">Transport</keyword>
<dbReference type="PROSITE" id="PS50176">
    <property type="entry name" value="ARM_REPEAT"/>
    <property type="match status" value="2"/>
</dbReference>
<dbReference type="InterPro" id="IPR016024">
    <property type="entry name" value="ARM-type_fold"/>
</dbReference>
<feature type="compositionally biased region" description="Basic and acidic residues" evidence="7">
    <location>
        <begin position="35"/>
        <end position="55"/>
    </location>
</feature>
<dbReference type="FunFam" id="1.25.10.10:FF:000021">
    <property type="entry name" value="Importin subunit alpha"/>
    <property type="match status" value="1"/>
</dbReference>
<dbReference type="FunFam" id="1.20.5.690:FF:000001">
    <property type="entry name" value="Importin subunit alpha"/>
    <property type="match status" value="1"/>
</dbReference>
<gene>
    <name evidence="9" type="ORF">EB796_003395</name>
</gene>
<dbReference type="GO" id="GO:0061608">
    <property type="term" value="F:nuclear import signal receptor activity"/>
    <property type="evidence" value="ECO:0007669"/>
    <property type="project" value="InterPro"/>
</dbReference>
<name>A0A7J7KJ95_BUGNE</name>
<evidence type="ECO:0000256" key="7">
    <source>
        <dbReference type="SAM" id="MobiDB-lite"/>
    </source>
</evidence>
<dbReference type="PANTHER" id="PTHR23316">
    <property type="entry name" value="IMPORTIN ALPHA"/>
    <property type="match status" value="1"/>
</dbReference>
<evidence type="ECO:0000256" key="2">
    <source>
        <dbReference type="ARBA" id="ARBA00022448"/>
    </source>
</evidence>
<dbReference type="SMART" id="SM00185">
    <property type="entry name" value="ARM"/>
    <property type="match status" value="8"/>
</dbReference>
<accession>A0A7J7KJ95</accession>
<comment type="caution">
    <text evidence="9">The sequence shown here is derived from an EMBL/GenBank/DDBJ whole genome shotgun (WGS) entry which is preliminary data.</text>
</comment>
<dbReference type="OrthoDB" id="29145at2759"/>
<dbReference type="InterPro" id="IPR002652">
    <property type="entry name" value="Importin-a_IBB"/>
</dbReference>
<organism evidence="9 10">
    <name type="scientific">Bugula neritina</name>
    <name type="common">Brown bryozoan</name>
    <name type="synonym">Sertularia neritina</name>
    <dbReference type="NCBI Taxonomy" id="10212"/>
    <lineage>
        <taxon>Eukaryota</taxon>
        <taxon>Metazoa</taxon>
        <taxon>Spiralia</taxon>
        <taxon>Lophotrochozoa</taxon>
        <taxon>Bryozoa</taxon>
        <taxon>Gymnolaemata</taxon>
        <taxon>Cheilostomatida</taxon>
        <taxon>Flustrina</taxon>
        <taxon>Buguloidea</taxon>
        <taxon>Bugulidae</taxon>
        <taxon>Bugula</taxon>
    </lineage>
</organism>
<evidence type="ECO:0000259" key="8">
    <source>
        <dbReference type="PROSITE" id="PS51214"/>
    </source>
</evidence>
<dbReference type="InterPro" id="IPR036975">
    <property type="entry name" value="Importin-a_IBB_sf"/>
</dbReference>
<dbReference type="PROSITE" id="PS51214">
    <property type="entry name" value="IBB"/>
    <property type="match status" value="1"/>
</dbReference>
<dbReference type="EMBL" id="VXIV02000433">
    <property type="protein sequence ID" value="KAF6038297.1"/>
    <property type="molecule type" value="Genomic_DNA"/>
</dbReference>
<sequence length="551" mass="60954">MIECHTSLRVKRFNMADDYRKNLYKNAALNTDEMRRRREEEGVSLRKQKRDEQLSKRRNVGLGQIDDTEEGGAADSTMLDADSTSSVGIVDEELLHSLYSDSVEVQLQSTERFRKLLSREPNPPINQVIEAGVIPRLIQFLHTTDNTTLQFEAAWALTNIASGTSIQTSKVVEAGAVPVFIALLGSPSSEVKEQAVWALGNIAGDNSKYRDMLLELSVMGPLLRILQERSTRVSMVRNCVWCVSNLCRGKSPAPDFTKTSVCLGALATLIYSDDEDILSDSCWAISYLSDGTNDQIQKVLESGIARRLVELLMHSNTKVVSAALRAVGNIVTGNDIQTQIIINCSALPCLLHLMSNAKESIRKEACWTISNITAGNRGQIQAVLDANIVPTLIEILHKAEFKTRREAAWAITNTTSGGTPDQIRYLVSQNCVPALSGLLQVPDIKILSVSMLALDNILKLGEHEAKRVGYNPYAILLEECEGLNKLEYLQSHENQDIYKKAYNIIDKYFSHDDQQDDEDNHLAPQQHNGQFTFGVASGAAGDAPNTTTFEL</sequence>
<evidence type="ECO:0000256" key="4">
    <source>
        <dbReference type="ARBA" id="ARBA00022927"/>
    </source>
</evidence>
<feature type="domain" description="IBB" evidence="8">
    <location>
        <begin position="4"/>
        <end position="67"/>
    </location>
</feature>
<dbReference type="Pfam" id="PF16186">
    <property type="entry name" value="Arm_3"/>
    <property type="match status" value="1"/>
</dbReference>
<dbReference type="GO" id="GO:0005634">
    <property type="term" value="C:nucleus"/>
    <property type="evidence" value="ECO:0007669"/>
    <property type="project" value="UniProtKB-ARBA"/>
</dbReference>
<proteinExistence type="inferred from homology"/>
<evidence type="ECO:0000256" key="6">
    <source>
        <dbReference type="PROSITE-ProRule" id="PRU00259"/>
    </source>
</evidence>
<dbReference type="InterPro" id="IPR000225">
    <property type="entry name" value="Armadillo"/>
</dbReference>
<feature type="region of interest" description="Disordered" evidence="7">
    <location>
        <begin position="35"/>
        <end position="79"/>
    </location>
</feature>
<feature type="repeat" description="ARM" evidence="6">
    <location>
        <begin position="132"/>
        <end position="175"/>
    </location>
</feature>
<feature type="repeat" description="ARM" evidence="6">
    <location>
        <begin position="175"/>
        <end position="207"/>
    </location>
</feature>
<dbReference type="PIRSF" id="PIRSF005673">
    <property type="entry name" value="Importin_alpha"/>
    <property type="match status" value="1"/>
</dbReference>
<reference evidence="9" key="1">
    <citation type="submission" date="2020-06" db="EMBL/GenBank/DDBJ databases">
        <title>Draft genome of Bugula neritina, a colonial animal packing powerful symbionts and potential medicines.</title>
        <authorList>
            <person name="Rayko M."/>
        </authorList>
    </citation>
    <scope>NUCLEOTIDE SEQUENCE [LARGE SCALE GENOMIC DNA]</scope>
    <source>
        <strain evidence="9">Kwan_BN1</strain>
    </source>
</reference>
<dbReference type="AlphaFoldDB" id="A0A7J7KJ95"/>
<dbReference type="Gene3D" id="1.25.10.10">
    <property type="entry name" value="Leucine-rich Repeat Variant"/>
    <property type="match status" value="1"/>
</dbReference>
<dbReference type="Gene3D" id="1.20.5.690">
    <property type="entry name" value="Importin-alpha, importin-beta-binding domain"/>
    <property type="match status" value="1"/>
</dbReference>
<evidence type="ECO:0000256" key="3">
    <source>
        <dbReference type="ARBA" id="ARBA00022737"/>
    </source>
</evidence>
<protein>
    <recommendedName>
        <fullName evidence="5">Importin subunit alpha</fullName>
    </recommendedName>
</protein>
<dbReference type="InterPro" id="IPR032413">
    <property type="entry name" value="Arm_3"/>
</dbReference>
<dbReference type="GO" id="GO:0006606">
    <property type="term" value="P:protein import into nucleus"/>
    <property type="evidence" value="ECO:0007669"/>
    <property type="project" value="InterPro"/>
</dbReference>
<keyword evidence="10" id="KW-1185">Reference proteome</keyword>
<dbReference type="InterPro" id="IPR024931">
    <property type="entry name" value="Importin_alpha"/>
</dbReference>
<dbReference type="Pfam" id="PF00514">
    <property type="entry name" value="Arm"/>
    <property type="match status" value="8"/>
</dbReference>
<dbReference type="Proteomes" id="UP000593567">
    <property type="component" value="Unassembled WGS sequence"/>
</dbReference>
<dbReference type="InterPro" id="IPR011989">
    <property type="entry name" value="ARM-like"/>
</dbReference>
<keyword evidence="3" id="KW-0677">Repeat</keyword>
<dbReference type="Pfam" id="PF01749">
    <property type="entry name" value="IBB"/>
    <property type="match status" value="1"/>
</dbReference>
<evidence type="ECO:0000256" key="1">
    <source>
        <dbReference type="ARBA" id="ARBA00010394"/>
    </source>
</evidence>
<dbReference type="SUPFAM" id="SSF48371">
    <property type="entry name" value="ARM repeat"/>
    <property type="match status" value="1"/>
</dbReference>
<evidence type="ECO:0000256" key="5">
    <source>
        <dbReference type="PIRNR" id="PIRNR005673"/>
    </source>
</evidence>
<comment type="similarity">
    <text evidence="1 5">Belongs to the importin alpha family.</text>
</comment>
<evidence type="ECO:0000313" key="9">
    <source>
        <dbReference type="EMBL" id="KAF6038297.1"/>
    </source>
</evidence>
<evidence type="ECO:0000313" key="10">
    <source>
        <dbReference type="Proteomes" id="UP000593567"/>
    </source>
</evidence>
<dbReference type="GO" id="GO:0005737">
    <property type="term" value="C:cytoplasm"/>
    <property type="evidence" value="ECO:0007669"/>
    <property type="project" value="InterPro"/>
</dbReference>
<keyword evidence="4 5" id="KW-0653">Protein transport</keyword>